<comment type="similarity">
    <text evidence="1">Belongs to the transposase 8 family.</text>
</comment>
<keyword evidence="2" id="KW-0614">Plasmid</keyword>
<dbReference type="InterPro" id="IPR009057">
    <property type="entry name" value="Homeodomain-like_sf"/>
</dbReference>
<geneLocation type="plasmid" evidence="3">
    <name>pne1b</name>
</geneLocation>
<evidence type="ECO:0000256" key="1">
    <source>
        <dbReference type="ARBA" id="ARBA00009964"/>
    </source>
</evidence>
<protein>
    <recommendedName>
        <fullName evidence="4">Transposase</fullName>
    </recommendedName>
</protein>
<dbReference type="GO" id="GO:0006313">
    <property type="term" value="P:DNA transposition"/>
    <property type="evidence" value="ECO:0007669"/>
    <property type="project" value="InterPro"/>
</dbReference>
<gene>
    <name evidence="2" type="ORF">CUN67_30110</name>
</gene>
<accession>A0A6B9GGU6</accession>
<dbReference type="Proteomes" id="UP000502005">
    <property type="component" value="Plasmid pNE1B"/>
</dbReference>
<dbReference type="SUPFAM" id="SSF46689">
    <property type="entry name" value="Homeodomain-like"/>
    <property type="match status" value="1"/>
</dbReference>
<dbReference type="InterPro" id="IPR002514">
    <property type="entry name" value="Transposase_8"/>
</dbReference>
<name>A0A6B9GGU6_PANCY</name>
<dbReference type="RefSeq" id="WP_208719335.1">
    <property type="nucleotide sequence ID" value="NZ_CP024770.1"/>
</dbReference>
<evidence type="ECO:0000313" key="2">
    <source>
        <dbReference type="EMBL" id="QGY33169.1"/>
    </source>
</evidence>
<dbReference type="GO" id="GO:0003677">
    <property type="term" value="F:DNA binding"/>
    <property type="evidence" value="ECO:0007669"/>
    <property type="project" value="InterPro"/>
</dbReference>
<reference evidence="2 3" key="1">
    <citation type="submission" date="2017-11" db="EMBL/GenBank/DDBJ databases">
        <title>Genome sequence of Pantoea cypripedii NE1.</title>
        <authorList>
            <person name="Nascimento F.X."/>
        </authorList>
    </citation>
    <scope>NUCLEOTIDE SEQUENCE [LARGE SCALE GENOMIC DNA]</scope>
    <source>
        <strain evidence="2 3">NE1</strain>
        <plasmid evidence="3">pne1b</plasmid>
    </source>
</reference>
<dbReference type="AlphaFoldDB" id="A0A6B9GGU6"/>
<organism evidence="2 3">
    <name type="scientific">Pantoea cypripedii</name>
    <name type="common">Pectobacterium cypripedii</name>
    <name type="synonym">Erwinia cypripedii</name>
    <dbReference type="NCBI Taxonomy" id="55209"/>
    <lineage>
        <taxon>Bacteria</taxon>
        <taxon>Pseudomonadati</taxon>
        <taxon>Pseudomonadota</taxon>
        <taxon>Gammaproteobacteria</taxon>
        <taxon>Enterobacterales</taxon>
        <taxon>Erwiniaceae</taxon>
        <taxon>Pantoea</taxon>
    </lineage>
</organism>
<proteinExistence type="inferred from homology"/>
<sequence>MQDTPDWRSAPRNVFSTEFKLRMVELAQLPGANIAAIAREYGFNHNLLFKWLRLWQREGRVSRPRKTYIKTPAPILLPVQIAPLPEPAAPAESAVTTCHIRLRHGELTLFHPTDELLSLVMREMMKGNAT</sequence>
<evidence type="ECO:0000313" key="3">
    <source>
        <dbReference type="Proteomes" id="UP000502005"/>
    </source>
</evidence>
<dbReference type="GO" id="GO:0004803">
    <property type="term" value="F:transposase activity"/>
    <property type="evidence" value="ECO:0007669"/>
    <property type="project" value="InterPro"/>
</dbReference>
<dbReference type="EMBL" id="CP024770">
    <property type="protein sequence ID" value="QGY33169.1"/>
    <property type="molecule type" value="Genomic_DNA"/>
</dbReference>
<dbReference type="Pfam" id="PF01527">
    <property type="entry name" value="HTH_Tnp_1"/>
    <property type="match status" value="1"/>
</dbReference>
<evidence type="ECO:0008006" key="4">
    <source>
        <dbReference type="Google" id="ProtNLM"/>
    </source>
</evidence>